<name>A0A1M5R5V4_9FIRM</name>
<gene>
    <name evidence="1" type="ORF">SAMN02745245_00828</name>
</gene>
<dbReference type="OrthoDB" id="1697180at2"/>
<dbReference type="GO" id="GO:0016855">
    <property type="term" value="F:racemase and epimerase activity, acting on amino acids and derivatives"/>
    <property type="evidence" value="ECO:0007669"/>
    <property type="project" value="InterPro"/>
</dbReference>
<accession>A0A1M5R5V4</accession>
<organism evidence="1 2">
    <name type="scientific">Anaerosphaera aminiphila DSM 21120</name>
    <dbReference type="NCBI Taxonomy" id="1120995"/>
    <lineage>
        <taxon>Bacteria</taxon>
        <taxon>Bacillati</taxon>
        <taxon>Bacillota</taxon>
        <taxon>Tissierellia</taxon>
        <taxon>Tissierellales</taxon>
        <taxon>Peptoniphilaceae</taxon>
        <taxon>Anaerosphaera</taxon>
    </lineage>
</organism>
<evidence type="ECO:0000313" key="2">
    <source>
        <dbReference type="Proteomes" id="UP000184032"/>
    </source>
</evidence>
<reference evidence="2" key="1">
    <citation type="submission" date="2016-11" db="EMBL/GenBank/DDBJ databases">
        <authorList>
            <person name="Varghese N."/>
            <person name="Submissions S."/>
        </authorList>
    </citation>
    <scope>NUCLEOTIDE SEQUENCE [LARGE SCALE GENOMIC DNA]</scope>
    <source>
        <strain evidence="2">DSM 21120</strain>
    </source>
</reference>
<evidence type="ECO:0008006" key="3">
    <source>
        <dbReference type="Google" id="ProtNLM"/>
    </source>
</evidence>
<sequence>MKFSNVGFIDDSIGGISILNSIESKFNENYIVISDNKNFPYSIRSWKVKEMSLKLQSAVEKRYIKILVSTNPAISLNLNRQVDYEIIDGIGEMMHLIKEENSKNKVVLSNKYVLNYLKGEDIENVLDSQILINSIHDGDLNTYITSTLIREYVGDSEVVFVMDTNLSVLKYRFLELYPNVKFFFLSDFILRQLKEKLVEGDENEIKCFITDYRIGFYSVCRNLFGIDDIRMRKIKL</sequence>
<dbReference type="AlphaFoldDB" id="A0A1M5R5V4"/>
<dbReference type="Gene3D" id="3.40.50.1860">
    <property type="match status" value="2"/>
</dbReference>
<protein>
    <recommendedName>
        <fullName evidence="3">Glutamate racemase</fullName>
    </recommendedName>
</protein>
<keyword evidence="2" id="KW-1185">Reference proteome</keyword>
<dbReference type="STRING" id="1120995.SAMN02745245_00828"/>
<proteinExistence type="predicted"/>
<dbReference type="Proteomes" id="UP000184032">
    <property type="component" value="Unassembled WGS sequence"/>
</dbReference>
<dbReference type="RefSeq" id="WP_073184028.1">
    <property type="nucleotide sequence ID" value="NZ_FQXI01000004.1"/>
</dbReference>
<evidence type="ECO:0000313" key="1">
    <source>
        <dbReference type="EMBL" id="SHH21568.1"/>
    </source>
</evidence>
<dbReference type="InterPro" id="IPR001920">
    <property type="entry name" value="Asp/Glu_race"/>
</dbReference>
<dbReference type="EMBL" id="FQXI01000004">
    <property type="protein sequence ID" value="SHH21568.1"/>
    <property type="molecule type" value="Genomic_DNA"/>
</dbReference>